<organism evidence="7 8">
    <name type="scientific">Sphingobacterium humi</name>
    <dbReference type="NCBI Taxonomy" id="1796905"/>
    <lineage>
        <taxon>Bacteria</taxon>
        <taxon>Pseudomonadati</taxon>
        <taxon>Bacteroidota</taxon>
        <taxon>Sphingobacteriia</taxon>
        <taxon>Sphingobacteriales</taxon>
        <taxon>Sphingobacteriaceae</taxon>
        <taxon>Sphingobacterium</taxon>
    </lineage>
</organism>
<dbReference type="InterPro" id="IPR012337">
    <property type="entry name" value="RNaseH-like_sf"/>
</dbReference>
<dbReference type="GO" id="GO:0006313">
    <property type="term" value="P:DNA transposition"/>
    <property type="evidence" value="ECO:0007669"/>
    <property type="project" value="InterPro"/>
</dbReference>
<gene>
    <name evidence="7" type="ORF">GQF63_17375</name>
</gene>
<dbReference type="EMBL" id="WSQA01000016">
    <property type="protein sequence ID" value="MVZ63798.1"/>
    <property type="molecule type" value="Genomic_DNA"/>
</dbReference>
<feature type="domain" description="DUF4372" evidence="6">
    <location>
        <begin position="5"/>
        <end position="74"/>
    </location>
</feature>
<evidence type="ECO:0000313" key="7">
    <source>
        <dbReference type="EMBL" id="MVZ63798.1"/>
    </source>
</evidence>
<dbReference type="InterPro" id="IPR025399">
    <property type="entry name" value="DUF4372"/>
</dbReference>
<evidence type="ECO:0000256" key="3">
    <source>
        <dbReference type="ARBA" id="ARBA00023125"/>
    </source>
</evidence>
<dbReference type="RefSeq" id="WP_160370517.1">
    <property type="nucleotide sequence ID" value="NZ_WSQA01000016.1"/>
</dbReference>
<reference evidence="7 8" key="1">
    <citation type="submission" date="2019-12" db="EMBL/GenBank/DDBJ databases">
        <authorList>
            <person name="Dong K."/>
        </authorList>
    </citation>
    <scope>NUCLEOTIDE SEQUENCE [LARGE SCALE GENOMIC DNA]</scope>
    <source>
        <strain evidence="7 8">JCM 31225</strain>
    </source>
</reference>
<keyword evidence="4" id="KW-0233">DNA recombination</keyword>
<dbReference type="Pfam" id="PF01609">
    <property type="entry name" value="DDE_Tnp_1"/>
    <property type="match status" value="1"/>
</dbReference>
<dbReference type="NCBIfam" id="NF033592">
    <property type="entry name" value="transpos_IS4_1"/>
    <property type="match status" value="1"/>
</dbReference>
<dbReference type="GO" id="GO:0003677">
    <property type="term" value="F:DNA binding"/>
    <property type="evidence" value="ECO:0007669"/>
    <property type="project" value="UniProtKB-KW"/>
</dbReference>
<dbReference type="AlphaFoldDB" id="A0A6N8L6J1"/>
<keyword evidence="3" id="KW-0238">DNA-binding</keyword>
<dbReference type="SUPFAM" id="SSF53098">
    <property type="entry name" value="Ribonuclease H-like"/>
    <property type="match status" value="1"/>
</dbReference>
<dbReference type="OrthoDB" id="7327264at2"/>
<comment type="caution">
    <text evidence="7">The sequence shown here is derived from an EMBL/GenBank/DDBJ whole genome shotgun (WGS) entry which is preliminary data.</text>
</comment>
<sequence length="389" mass="45262">MVNINVFSQILGLIDRDIFGRLVHQYQSDKHHKGINSWTHFVSMLFCHLSSADSVRDITNGLRSTTGNMSHMGISRTPSKSNLSYMNAHRSHGLFRDLYYKLLDQLWKRHPRQRAELKRLKRKVLLMDATVIPLCLSVFDWAKFRSAKGAVKLHTILDYDGCMPSFVHITDGKQHESKVAKTMSFPKGCVLVVDRGYVDYAWMNVLDSTDCFFVTRAKSNMKYTVVKTVKSEDLLAHGIIEDQIIELDGAANQRYKGKKIRLVRVWDSIKKVEYEFLTNNFCWKPATVAALYKERWEIETFFKHLKQRLKVTSFVGTSENAVYIQIWTALIGILLFKYIQKKAKYDWNLSNLVNFIRLNIFVKIDLWKWADDPFISGKPPDKKGQFQLF</sequence>
<evidence type="ECO:0000259" key="6">
    <source>
        <dbReference type="Pfam" id="PF14294"/>
    </source>
</evidence>
<name>A0A6N8L6J1_9SPHI</name>
<evidence type="ECO:0000256" key="4">
    <source>
        <dbReference type="ARBA" id="ARBA00023172"/>
    </source>
</evidence>
<dbReference type="Gene3D" id="3.90.350.10">
    <property type="entry name" value="Transposase Inhibitor Protein From Tn5, Chain A, domain 1"/>
    <property type="match status" value="1"/>
</dbReference>
<dbReference type="Pfam" id="PF14294">
    <property type="entry name" value="DUF4372"/>
    <property type="match status" value="1"/>
</dbReference>
<evidence type="ECO:0000256" key="1">
    <source>
        <dbReference type="ARBA" id="ARBA00010075"/>
    </source>
</evidence>
<evidence type="ECO:0000256" key="2">
    <source>
        <dbReference type="ARBA" id="ARBA00022578"/>
    </source>
</evidence>
<keyword evidence="8" id="KW-1185">Reference proteome</keyword>
<protein>
    <submittedName>
        <fullName evidence="7">IS4 family transposase</fullName>
    </submittedName>
</protein>
<accession>A0A6N8L6J1</accession>
<comment type="similarity">
    <text evidence="1">Belongs to the transposase 11 family.</text>
</comment>
<evidence type="ECO:0000259" key="5">
    <source>
        <dbReference type="Pfam" id="PF01609"/>
    </source>
</evidence>
<dbReference type="Proteomes" id="UP000435036">
    <property type="component" value="Unassembled WGS sequence"/>
</dbReference>
<keyword evidence="2" id="KW-0815">Transposition</keyword>
<dbReference type="PANTHER" id="PTHR33258">
    <property type="entry name" value="TRANSPOSASE INSL FOR INSERTION SEQUENCE ELEMENT IS186A-RELATED"/>
    <property type="match status" value="1"/>
</dbReference>
<proteinExistence type="inferred from homology"/>
<dbReference type="PANTHER" id="PTHR33258:SF1">
    <property type="entry name" value="TRANSPOSASE INSL FOR INSERTION SEQUENCE ELEMENT IS186A-RELATED"/>
    <property type="match status" value="1"/>
</dbReference>
<dbReference type="InterPro" id="IPR047952">
    <property type="entry name" value="Transpos_IS4"/>
</dbReference>
<dbReference type="InterPro" id="IPR002559">
    <property type="entry name" value="Transposase_11"/>
</dbReference>
<feature type="domain" description="Transposase IS4-like" evidence="5">
    <location>
        <begin position="121"/>
        <end position="333"/>
    </location>
</feature>
<dbReference type="GO" id="GO:0004803">
    <property type="term" value="F:transposase activity"/>
    <property type="evidence" value="ECO:0007669"/>
    <property type="project" value="InterPro"/>
</dbReference>
<evidence type="ECO:0000313" key="8">
    <source>
        <dbReference type="Proteomes" id="UP000435036"/>
    </source>
</evidence>